<dbReference type="EMBL" id="MAJZ01000439">
    <property type="protein sequence ID" value="OCH76580.1"/>
    <property type="molecule type" value="Genomic_DNA"/>
</dbReference>
<dbReference type="Proteomes" id="UP000093173">
    <property type="component" value="Unassembled WGS sequence"/>
</dbReference>
<dbReference type="Pfam" id="PF20398">
    <property type="entry name" value="DUF6691"/>
    <property type="match status" value="1"/>
</dbReference>
<keyword evidence="1" id="KW-0812">Transmembrane</keyword>
<feature type="transmembrane region" description="Helical" evidence="1">
    <location>
        <begin position="79"/>
        <end position="96"/>
    </location>
</feature>
<evidence type="ECO:0000313" key="3">
    <source>
        <dbReference type="Proteomes" id="UP000093173"/>
    </source>
</evidence>
<sequence>MIVGLISGLLFGAGMVISGMADPEVVTAFLDLTGDWDPSLAFVMGGALFVFTPCYHLIIKKRTSAINGSQFSLPQKKNLDGNLIVGASIFGLGWGLSGICPGPAMSSIAGGSNIILAFVLSMLVGFVLGSQHLAGRLWISNKNEASDDQSQQIDPSPVTDTIN</sequence>
<keyword evidence="3" id="KW-1185">Reference proteome</keyword>
<keyword evidence="1" id="KW-1133">Transmembrane helix</keyword>
<gene>
    <name evidence="2" type="ORF">A6E14_09065</name>
</gene>
<dbReference type="InterPro" id="IPR046513">
    <property type="entry name" value="DUF6691"/>
</dbReference>
<accession>A0A1B9QZD0</accession>
<organism evidence="2 3">
    <name type="scientific">Vibrio genomosp. F10</name>
    <dbReference type="NCBI Taxonomy" id="723171"/>
    <lineage>
        <taxon>Bacteria</taxon>
        <taxon>Pseudomonadati</taxon>
        <taxon>Pseudomonadota</taxon>
        <taxon>Gammaproteobacteria</taxon>
        <taxon>Vibrionales</taxon>
        <taxon>Vibrionaceae</taxon>
        <taxon>Vibrio</taxon>
    </lineage>
</organism>
<comment type="caution">
    <text evidence="2">The sequence shown here is derived from an EMBL/GenBank/DDBJ whole genome shotgun (WGS) entry which is preliminary data.</text>
</comment>
<dbReference type="AlphaFoldDB" id="A0A1B9QZD0"/>
<dbReference type="RefSeq" id="WP_017033621.1">
    <property type="nucleotide sequence ID" value="NZ_JBNGCH010000439.1"/>
</dbReference>
<keyword evidence="1" id="KW-0472">Membrane</keyword>
<feature type="transmembrane region" description="Helical" evidence="1">
    <location>
        <begin position="108"/>
        <end position="128"/>
    </location>
</feature>
<feature type="transmembrane region" description="Helical" evidence="1">
    <location>
        <begin position="39"/>
        <end position="58"/>
    </location>
</feature>
<reference evidence="3" key="1">
    <citation type="submission" date="2016-06" db="EMBL/GenBank/DDBJ databases">
        <authorList>
            <person name="Hehemann J.-H."/>
            <person name="Arevalo P."/>
            <person name="Datta M.S."/>
            <person name="Polz M.F."/>
        </authorList>
    </citation>
    <scope>NUCLEOTIDE SEQUENCE [LARGE SCALE GENOMIC DNA]</scope>
    <source>
        <strain evidence="3">9CSC122</strain>
    </source>
</reference>
<name>A0A1B9QZD0_9VIBR</name>
<evidence type="ECO:0000313" key="2">
    <source>
        <dbReference type="EMBL" id="OCH76580.1"/>
    </source>
</evidence>
<proteinExistence type="predicted"/>
<evidence type="ECO:0000256" key="1">
    <source>
        <dbReference type="SAM" id="Phobius"/>
    </source>
</evidence>
<protein>
    <submittedName>
        <fullName evidence="2">YeeE/YedE family protein</fullName>
    </submittedName>
</protein>